<keyword evidence="1 7" id="KW-0444">Lipid biosynthesis</keyword>
<keyword evidence="12" id="KW-1185">Reference proteome</keyword>
<evidence type="ECO:0000256" key="5">
    <source>
        <dbReference type="ARBA" id="ARBA00023098"/>
    </source>
</evidence>
<evidence type="ECO:0000256" key="3">
    <source>
        <dbReference type="ARBA" id="ARBA00022679"/>
    </source>
</evidence>
<comment type="function">
    <text evidence="7">Catalyzes the N-acylation of UDP-3-O-acylglucosamine using 3-hydroxyacyl-ACP as the acyl donor. Is involved in the biosynthesis of lipid A, a phosphorylated glycolipid that anchors the lipopolysaccharide to the outer membrane of the cell.</text>
</comment>
<evidence type="ECO:0000256" key="1">
    <source>
        <dbReference type="ARBA" id="ARBA00022516"/>
    </source>
</evidence>
<accession>A0ABZ0SD36</accession>
<dbReference type="Gene3D" id="1.20.5.170">
    <property type="match status" value="1"/>
</dbReference>
<feature type="active site" description="Proton acceptor" evidence="7">
    <location>
        <position position="242"/>
    </location>
</feature>
<evidence type="ECO:0000256" key="4">
    <source>
        <dbReference type="ARBA" id="ARBA00022737"/>
    </source>
</evidence>
<evidence type="ECO:0000256" key="6">
    <source>
        <dbReference type="ARBA" id="ARBA00023315"/>
    </source>
</evidence>
<dbReference type="InterPro" id="IPR007691">
    <property type="entry name" value="LpxD"/>
</dbReference>
<comment type="pathway">
    <text evidence="7">Bacterial outer membrane biogenesis; LPS lipid A biosynthesis.</text>
</comment>
<evidence type="ECO:0000259" key="9">
    <source>
        <dbReference type="Pfam" id="PF04613"/>
    </source>
</evidence>
<dbReference type="Pfam" id="PF25087">
    <property type="entry name" value="GMPPB_C"/>
    <property type="match status" value="1"/>
</dbReference>
<protein>
    <recommendedName>
        <fullName evidence="7">UDP-3-O-acylglucosamine N-acyltransferase</fullName>
        <ecNumber evidence="7">2.3.1.191</ecNumber>
    </recommendedName>
</protein>
<comment type="similarity">
    <text evidence="7">Belongs to the transferase hexapeptide repeat family. LpxD subfamily.</text>
</comment>
<dbReference type="PANTHER" id="PTHR43378:SF2">
    <property type="entry name" value="UDP-3-O-ACYLGLUCOSAMINE N-ACYLTRANSFERASE 1, MITOCHONDRIAL-RELATED"/>
    <property type="match status" value="1"/>
</dbReference>
<dbReference type="RefSeq" id="WP_328983822.1">
    <property type="nucleotide sequence ID" value="NZ_CP121472.1"/>
</dbReference>
<keyword evidence="4 7" id="KW-0677">Repeat</keyword>
<keyword evidence="3 7" id="KW-0808">Transferase</keyword>
<reference evidence="11 12" key="1">
    <citation type="journal article" date="2023" name="Microorganisms">
        <title>Thiorhodovibrio frisius and Trv. litoralis spp. nov., Two Novel Members from a Clade of Fastidious Purple Sulfur Bacteria That Exhibit Unique Red-Shifted Light-Harvesting Capabilities.</title>
        <authorList>
            <person name="Methner A."/>
            <person name="Kuzyk S.B."/>
            <person name="Petersen J."/>
            <person name="Bauer S."/>
            <person name="Brinkmann H."/>
            <person name="Sichau K."/>
            <person name="Wanner G."/>
            <person name="Wolf J."/>
            <person name="Neumann-Schaal M."/>
            <person name="Henke P."/>
            <person name="Tank M."/>
            <person name="Sproer C."/>
            <person name="Bunk B."/>
            <person name="Overmann J."/>
        </authorList>
    </citation>
    <scope>NUCLEOTIDE SEQUENCE [LARGE SCALE GENOMIC DNA]</scope>
    <source>
        <strain evidence="11 12">DSM 6702</strain>
    </source>
</reference>
<evidence type="ECO:0000256" key="7">
    <source>
        <dbReference type="HAMAP-Rule" id="MF_00523"/>
    </source>
</evidence>
<dbReference type="EMBL" id="CP121472">
    <property type="protein sequence ID" value="WPL18027.1"/>
    <property type="molecule type" value="Genomic_DNA"/>
</dbReference>
<comment type="subunit">
    <text evidence="7">Homotrimer.</text>
</comment>
<feature type="domain" description="Mannose-1-phosphate guanyltransferase C-terminal" evidence="10">
    <location>
        <begin position="105"/>
        <end position="214"/>
    </location>
</feature>
<dbReference type="SUPFAM" id="SSF51161">
    <property type="entry name" value="Trimeric LpxA-like enzymes"/>
    <property type="match status" value="1"/>
</dbReference>
<keyword evidence="6 7" id="KW-0012">Acyltransferase</keyword>
<evidence type="ECO:0000256" key="2">
    <source>
        <dbReference type="ARBA" id="ARBA00022556"/>
    </source>
</evidence>
<sequence length="363" mass="38341">MQSNNGILLADLAVRIGAELAGEGSIRVSRVATLERAANDCLAFLGDRKLRDRLSQTSAGAVILRSDDLADCPSAALLSENPYLTFARAIEILHPRVRPEPGCHPSAVVNEMARIDPSASVGPLCVIEQDAEIGPGVQMGPGCIVLAGASIGAHSRLVARVVVCENSVIGRRALLHPGAVIGREGFGFAKDGERWMRMRQIGRAILGDDVEIGVNSAVDRGAIEDTRIADGVKIDSLVQIGHNVQIGENTAMAACGGISGSTRIGRNCTLAGAVGMAGHLTIADNVHFSGMAMVTRSFRQAGVYSSGIPAMPAAEWRRQVVRFRQLDEMARRLKQLEERLATLTPEGSEVDAGADDAPSGVRK</sequence>
<dbReference type="Gene3D" id="3.40.1390.10">
    <property type="entry name" value="MurE/MurF, N-terminal domain"/>
    <property type="match status" value="1"/>
</dbReference>
<dbReference type="Gene3D" id="2.160.10.10">
    <property type="entry name" value="Hexapeptide repeat proteins"/>
    <property type="match status" value="1"/>
</dbReference>
<dbReference type="PANTHER" id="PTHR43378">
    <property type="entry name" value="UDP-3-O-ACYLGLUCOSAMINE N-ACYLTRANSFERASE"/>
    <property type="match status" value="1"/>
</dbReference>
<evidence type="ECO:0000313" key="11">
    <source>
        <dbReference type="EMBL" id="WPL18027.1"/>
    </source>
</evidence>
<proteinExistence type="inferred from homology"/>
<evidence type="ECO:0000313" key="12">
    <source>
        <dbReference type="Proteomes" id="UP001432180"/>
    </source>
</evidence>
<dbReference type="InterPro" id="IPR056729">
    <property type="entry name" value="GMPPB_C"/>
</dbReference>
<dbReference type="NCBIfam" id="NF002060">
    <property type="entry name" value="PRK00892.1"/>
    <property type="match status" value="1"/>
</dbReference>
<feature type="region of interest" description="Disordered" evidence="8">
    <location>
        <begin position="344"/>
        <end position="363"/>
    </location>
</feature>
<keyword evidence="2 7" id="KW-0441">Lipid A biosynthesis</keyword>
<dbReference type="InterPro" id="IPR020573">
    <property type="entry name" value="UDP_GlcNAc_AcTrfase_non-rep"/>
</dbReference>
<dbReference type="NCBIfam" id="TIGR01853">
    <property type="entry name" value="lipid_A_lpxD"/>
    <property type="match status" value="1"/>
</dbReference>
<evidence type="ECO:0000259" key="10">
    <source>
        <dbReference type="Pfam" id="PF25087"/>
    </source>
</evidence>
<comment type="catalytic activity">
    <reaction evidence="7">
        <text>a UDP-3-O-[(3R)-3-hydroxyacyl]-alpha-D-glucosamine + a (3R)-hydroxyacyl-[ACP] = a UDP-2-N,3-O-bis[(3R)-3-hydroxyacyl]-alpha-D-glucosamine + holo-[ACP] + H(+)</text>
        <dbReference type="Rhea" id="RHEA:53836"/>
        <dbReference type="Rhea" id="RHEA-COMP:9685"/>
        <dbReference type="Rhea" id="RHEA-COMP:9945"/>
        <dbReference type="ChEBI" id="CHEBI:15378"/>
        <dbReference type="ChEBI" id="CHEBI:64479"/>
        <dbReference type="ChEBI" id="CHEBI:78827"/>
        <dbReference type="ChEBI" id="CHEBI:137740"/>
        <dbReference type="ChEBI" id="CHEBI:137748"/>
        <dbReference type="EC" id="2.3.1.191"/>
    </reaction>
</comment>
<keyword evidence="5 7" id="KW-0443">Lipid metabolism</keyword>
<name>A0ABZ0SD36_9GAMM</name>
<dbReference type="HAMAP" id="MF_00523">
    <property type="entry name" value="LpxD"/>
    <property type="match status" value="1"/>
</dbReference>
<feature type="domain" description="UDP-3-O-[3-hydroxymyristoyl] glucosamine N-acyltransferase non-repeat region" evidence="9">
    <location>
        <begin position="26"/>
        <end position="91"/>
    </location>
</feature>
<dbReference type="GO" id="GO:0016746">
    <property type="term" value="F:acyltransferase activity"/>
    <property type="evidence" value="ECO:0007669"/>
    <property type="project" value="UniProtKB-KW"/>
</dbReference>
<evidence type="ECO:0000256" key="8">
    <source>
        <dbReference type="SAM" id="MobiDB-lite"/>
    </source>
</evidence>
<dbReference type="Pfam" id="PF04613">
    <property type="entry name" value="LpxD"/>
    <property type="match status" value="1"/>
</dbReference>
<dbReference type="CDD" id="cd03352">
    <property type="entry name" value="LbH_LpxD"/>
    <property type="match status" value="1"/>
</dbReference>
<dbReference type="EC" id="2.3.1.191" evidence="7"/>
<gene>
    <name evidence="7 11" type="primary">lpxD</name>
    <name evidence="11" type="ORF">Thiowin_03077</name>
</gene>
<dbReference type="Proteomes" id="UP001432180">
    <property type="component" value="Chromosome"/>
</dbReference>
<organism evidence="11 12">
    <name type="scientific">Thiorhodovibrio winogradskyi</name>
    <dbReference type="NCBI Taxonomy" id="77007"/>
    <lineage>
        <taxon>Bacteria</taxon>
        <taxon>Pseudomonadati</taxon>
        <taxon>Pseudomonadota</taxon>
        <taxon>Gammaproteobacteria</taxon>
        <taxon>Chromatiales</taxon>
        <taxon>Chromatiaceae</taxon>
        <taxon>Thiorhodovibrio</taxon>
    </lineage>
</organism>
<dbReference type="InterPro" id="IPR011004">
    <property type="entry name" value="Trimer_LpxA-like_sf"/>
</dbReference>